<organism evidence="2 3">
    <name type="scientific">Microbacterium sorbitolivorans</name>
    <dbReference type="NCBI Taxonomy" id="1867410"/>
    <lineage>
        <taxon>Bacteria</taxon>
        <taxon>Bacillati</taxon>
        <taxon>Actinomycetota</taxon>
        <taxon>Actinomycetes</taxon>
        <taxon>Micrococcales</taxon>
        <taxon>Microbacteriaceae</taxon>
        <taxon>Microbacterium</taxon>
    </lineage>
</organism>
<dbReference type="InterPro" id="IPR039374">
    <property type="entry name" value="SIP_fam"/>
</dbReference>
<evidence type="ECO:0000313" key="2">
    <source>
        <dbReference type="EMBL" id="RCK62147.1"/>
    </source>
</evidence>
<gene>
    <name evidence="2" type="ORF">DTO57_01860</name>
</gene>
<dbReference type="PANTHER" id="PTHR30157:SF0">
    <property type="entry name" value="NADPH-DEPENDENT FERRIC-CHELATE REDUCTASE"/>
    <property type="match status" value="1"/>
</dbReference>
<evidence type="ECO:0000313" key="3">
    <source>
        <dbReference type="Proteomes" id="UP000253508"/>
    </source>
</evidence>
<dbReference type="AlphaFoldDB" id="A0A367Y8K9"/>
<dbReference type="Gene3D" id="3.40.50.80">
    <property type="entry name" value="Nucleotide-binding domain of ferredoxin-NADP reductase (FNR) module"/>
    <property type="match status" value="1"/>
</dbReference>
<dbReference type="InterPro" id="IPR039261">
    <property type="entry name" value="FNR_nucleotide-bd"/>
</dbReference>
<dbReference type="InterPro" id="IPR017938">
    <property type="entry name" value="Riboflavin_synthase-like_b-brl"/>
</dbReference>
<dbReference type="SUPFAM" id="SSF63380">
    <property type="entry name" value="Riboflavin synthase domain-like"/>
    <property type="match status" value="1"/>
</dbReference>
<evidence type="ECO:0000259" key="1">
    <source>
        <dbReference type="PROSITE" id="PS51384"/>
    </source>
</evidence>
<dbReference type="Pfam" id="PF04954">
    <property type="entry name" value="SIP"/>
    <property type="match status" value="1"/>
</dbReference>
<dbReference type="PANTHER" id="PTHR30157">
    <property type="entry name" value="FERRIC REDUCTASE, NADPH-DEPENDENT"/>
    <property type="match status" value="1"/>
</dbReference>
<dbReference type="Pfam" id="PF08021">
    <property type="entry name" value="FAD_binding_9"/>
    <property type="match status" value="1"/>
</dbReference>
<dbReference type="Proteomes" id="UP000253508">
    <property type="component" value="Unassembled WGS sequence"/>
</dbReference>
<comment type="caution">
    <text evidence="2">The sequence shown here is derived from an EMBL/GenBank/DDBJ whole genome shotgun (WGS) entry which is preliminary data.</text>
</comment>
<proteinExistence type="predicted"/>
<name>A0A367Y8K9_9MICO</name>
<dbReference type="InterPro" id="IPR017927">
    <property type="entry name" value="FAD-bd_FR_type"/>
</dbReference>
<dbReference type="InterPro" id="IPR007037">
    <property type="entry name" value="SIP_rossman_dom"/>
</dbReference>
<dbReference type="RefSeq" id="WP_114117247.1">
    <property type="nucleotide sequence ID" value="NZ_BMHU01000001.1"/>
</dbReference>
<accession>A0A367Y8K9</accession>
<sequence>MTDQKPRRPQYVFDVVSTEHVTPHMIRVWFGGPDFDAFARDADERASTDTYVKMLFARPELGLEPPYDMDALRETLAPEDMPVRRTYTIRKIDLEARTIAIDFVAHGDVGVAGPWAERAQAGDKVVIPGPGGGYAPNGDVDEHLFIGDESALPAIAAAIEQLPADARGRAYIEVESVDDEMPLEVPAGVEINWLHRDGAGYGSAMVAAVEALDAPVGTVDVFAHGERAAMKRLRPLIHNEWGIPRSHMSYSAYWALGREHDDFQAEKRTPIGQIFDDAPAAPPTWRA</sequence>
<protein>
    <submittedName>
        <fullName evidence="2">Siderophore-interacting protein</fullName>
    </submittedName>
</protein>
<reference evidence="2 3" key="1">
    <citation type="submission" date="2018-07" db="EMBL/GenBank/DDBJ databases">
        <title>Microbacterium endoborsara sp. nov., a novel actinobacterium isolated from Borszczowia aralocaspica.</title>
        <authorList>
            <person name="An D."/>
        </authorList>
    </citation>
    <scope>NUCLEOTIDE SEQUENCE [LARGE SCALE GENOMIC DNA]</scope>
    <source>
        <strain evidence="2 3">C1.15228</strain>
    </source>
</reference>
<dbReference type="InterPro" id="IPR013113">
    <property type="entry name" value="SIP_FAD-bd"/>
</dbReference>
<feature type="domain" description="FAD-binding FR-type" evidence="1">
    <location>
        <begin position="8"/>
        <end position="137"/>
    </location>
</feature>
<dbReference type="GO" id="GO:0016491">
    <property type="term" value="F:oxidoreductase activity"/>
    <property type="evidence" value="ECO:0007669"/>
    <property type="project" value="InterPro"/>
</dbReference>
<dbReference type="EMBL" id="QORO01000001">
    <property type="protein sequence ID" value="RCK62147.1"/>
    <property type="molecule type" value="Genomic_DNA"/>
</dbReference>
<dbReference type="CDD" id="cd06193">
    <property type="entry name" value="siderophore_interacting"/>
    <property type="match status" value="1"/>
</dbReference>
<dbReference type="OrthoDB" id="9814826at2"/>
<keyword evidence="3" id="KW-1185">Reference proteome</keyword>
<dbReference type="PROSITE" id="PS51384">
    <property type="entry name" value="FAD_FR"/>
    <property type="match status" value="1"/>
</dbReference>
<dbReference type="Gene3D" id="2.40.30.10">
    <property type="entry name" value="Translation factors"/>
    <property type="match status" value="1"/>
</dbReference>